<accession>A0AAD9PNN3</accession>
<dbReference type="Gene3D" id="3.30.420.10">
    <property type="entry name" value="Ribonuclease H-like superfamily/Ribonuclease H"/>
    <property type="match status" value="1"/>
</dbReference>
<dbReference type="SUPFAM" id="SSF53098">
    <property type="entry name" value="Ribonuclease H-like"/>
    <property type="match status" value="1"/>
</dbReference>
<dbReference type="Proteomes" id="UP001214638">
    <property type="component" value="Unassembled WGS sequence"/>
</dbReference>
<protein>
    <submittedName>
        <fullName evidence="2">Bifunctional Ribonuclease H superfamily/Ribonuclease CAF1/Ribonuclease H-like superfamily</fullName>
    </submittedName>
</protein>
<dbReference type="AlphaFoldDB" id="A0AAD9PNN3"/>
<gene>
    <name evidence="2" type="ORF">BdWA1_001239</name>
</gene>
<dbReference type="InterPro" id="IPR051181">
    <property type="entry name" value="CAF1_poly(A)_ribonucleases"/>
</dbReference>
<dbReference type="KEGG" id="bdw:94335537"/>
<dbReference type="GO" id="GO:0003723">
    <property type="term" value="F:RNA binding"/>
    <property type="evidence" value="ECO:0007669"/>
    <property type="project" value="TreeGrafter"/>
</dbReference>
<name>A0AAD9PNN3_9APIC</name>
<dbReference type="PANTHER" id="PTHR15092">
    <property type="entry name" value="POLY A -SPECIFIC RIBONUCLEASE/TARGET OF EGR1, MEMBER 1"/>
    <property type="match status" value="1"/>
</dbReference>
<evidence type="ECO:0000256" key="1">
    <source>
        <dbReference type="ARBA" id="ARBA00008372"/>
    </source>
</evidence>
<organism evidence="2 3">
    <name type="scientific">Babesia duncani</name>
    <dbReference type="NCBI Taxonomy" id="323732"/>
    <lineage>
        <taxon>Eukaryota</taxon>
        <taxon>Sar</taxon>
        <taxon>Alveolata</taxon>
        <taxon>Apicomplexa</taxon>
        <taxon>Aconoidasida</taxon>
        <taxon>Piroplasmida</taxon>
        <taxon>Babesiidae</taxon>
        <taxon>Babesia</taxon>
    </lineage>
</organism>
<comment type="similarity">
    <text evidence="1">Belongs to the CAF1 family.</text>
</comment>
<sequence length="330" mass="38422">MNDESSPLAEIIERIPQCTFISIDTEFGGISDRSKSIKELEEYFLAVKEDVEDYTIFQIGICLCFYSTDADIKWTLDPYKFYTFSTEIPDSCLLNSTASWLRKNGFSFDRWVSEGLPYRRLADINDRTLEKKRKRKEYNEIHMIIDAIILNKKPVIVHYGFFDLMHIYDKFIGLLPDTQKEMASELQRLFVGNIYDTKYIAKYLFQYCDVTMFMQTSLSNLVTAVLNENNLPKCFEIKQEKKSFGYFDEEKRILNESLFHDAGFDATVTAMVFVGQCELLMNIDKIAIPDIFKNHADMDSSKHISKLVNRLRMPDIVNEGVYDLTVHGKD</sequence>
<dbReference type="RefSeq" id="XP_067805072.1">
    <property type="nucleotide sequence ID" value="XM_067946281.1"/>
</dbReference>
<dbReference type="InterPro" id="IPR036397">
    <property type="entry name" value="RNaseH_sf"/>
</dbReference>
<dbReference type="InterPro" id="IPR012337">
    <property type="entry name" value="RNaseH-like_sf"/>
</dbReference>
<reference evidence="2" key="1">
    <citation type="journal article" date="2023" name="Nat. Microbiol.">
        <title>Babesia duncani multi-omics identifies virulence factors and drug targets.</title>
        <authorList>
            <person name="Singh P."/>
            <person name="Lonardi S."/>
            <person name="Liang Q."/>
            <person name="Vydyam P."/>
            <person name="Khabirova E."/>
            <person name="Fang T."/>
            <person name="Gihaz S."/>
            <person name="Thekkiniath J."/>
            <person name="Munshi M."/>
            <person name="Abel S."/>
            <person name="Ciampossin L."/>
            <person name="Batugedara G."/>
            <person name="Gupta M."/>
            <person name="Lu X.M."/>
            <person name="Lenz T."/>
            <person name="Chakravarty S."/>
            <person name="Cornillot E."/>
            <person name="Hu Y."/>
            <person name="Ma W."/>
            <person name="Gonzalez L.M."/>
            <person name="Sanchez S."/>
            <person name="Estrada K."/>
            <person name="Sanchez-Flores A."/>
            <person name="Montero E."/>
            <person name="Harb O.S."/>
            <person name="Le Roch K.G."/>
            <person name="Mamoun C.B."/>
        </authorList>
    </citation>
    <scope>NUCLEOTIDE SEQUENCE</scope>
    <source>
        <strain evidence="2">WA1</strain>
    </source>
</reference>
<dbReference type="EMBL" id="JALLKP010000001">
    <property type="protein sequence ID" value="KAK2198230.1"/>
    <property type="molecule type" value="Genomic_DNA"/>
</dbReference>
<dbReference type="Pfam" id="PF04857">
    <property type="entry name" value="CAF1"/>
    <property type="match status" value="1"/>
</dbReference>
<proteinExistence type="inferred from homology"/>
<dbReference type="GO" id="GO:0000175">
    <property type="term" value="F:3'-5'-RNA exonuclease activity"/>
    <property type="evidence" value="ECO:0007669"/>
    <property type="project" value="TreeGrafter"/>
</dbReference>
<dbReference type="GeneID" id="94335537"/>
<evidence type="ECO:0000313" key="2">
    <source>
        <dbReference type="EMBL" id="KAK2198230.1"/>
    </source>
</evidence>
<keyword evidence="3" id="KW-1185">Reference proteome</keyword>
<dbReference type="PANTHER" id="PTHR15092:SF22">
    <property type="entry name" value="POLY(A)-SPECIFIC RIBONUCLEASE PNLDC1"/>
    <property type="match status" value="1"/>
</dbReference>
<evidence type="ECO:0000313" key="3">
    <source>
        <dbReference type="Proteomes" id="UP001214638"/>
    </source>
</evidence>
<comment type="caution">
    <text evidence="2">The sequence shown here is derived from an EMBL/GenBank/DDBJ whole genome shotgun (WGS) entry which is preliminary data.</text>
</comment>
<dbReference type="InterPro" id="IPR006941">
    <property type="entry name" value="RNase_CAF1"/>
</dbReference>